<dbReference type="SUPFAM" id="SSF52418">
    <property type="entry name" value="Nucleoside phosphorylase/phosphoribosyltransferase catalytic domain"/>
    <property type="match status" value="1"/>
</dbReference>
<comment type="subunit">
    <text evidence="9">Homodimer.</text>
</comment>
<evidence type="ECO:0000256" key="8">
    <source>
        <dbReference type="ARBA" id="ARBA00061188"/>
    </source>
</evidence>
<dbReference type="FunFam" id="3.40.1030.10:FF:000002">
    <property type="entry name" value="Anthranilate phosphoribosyltransferase"/>
    <property type="match status" value="1"/>
</dbReference>
<comment type="catalytic activity">
    <reaction evidence="7 9">
        <text>N-(5-phospho-beta-D-ribosyl)anthranilate + diphosphate = 5-phospho-alpha-D-ribose 1-diphosphate + anthranilate</text>
        <dbReference type="Rhea" id="RHEA:11768"/>
        <dbReference type="ChEBI" id="CHEBI:16567"/>
        <dbReference type="ChEBI" id="CHEBI:18277"/>
        <dbReference type="ChEBI" id="CHEBI:33019"/>
        <dbReference type="ChEBI" id="CHEBI:58017"/>
        <dbReference type="EC" id="2.4.2.18"/>
    </reaction>
</comment>
<keyword evidence="6 9" id="KW-0057">Aromatic amino acid biosynthesis</keyword>
<feature type="binding site" evidence="9">
    <location>
        <position position="116"/>
    </location>
    <ligand>
        <name>5-phospho-alpha-D-ribose 1-diphosphate</name>
        <dbReference type="ChEBI" id="CHEBI:58017"/>
    </ligand>
</feature>
<dbReference type="EMBL" id="CP002865">
    <property type="protein sequence ID" value="AEI37869.1"/>
    <property type="molecule type" value="Genomic_DNA"/>
</dbReference>
<reference evidence="12 13" key="1">
    <citation type="journal article" date="2011" name="J. Bacteriol.">
        <title>Genome sequence of the ethanol-producing Zymomonas mobilis subsp. pomaceae lectotype strain ATCC 29192.</title>
        <authorList>
            <person name="Kouvelis V.N."/>
            <person name="Davenport K.W."/>
            <person name="Brettin T.S."/>
            <person name="Bruce D."/>
            <person name="Detter C."/>
            <person name="Han C.S."/>
            <person name="Nolan M."/>
            <person name="Tapia R."/>
            <person name="Damoulaki A."/>
            <person name="Kyrpides N.C."/>
            <person name="Typas M.A."/>
            <person name="Pappas K.M."/>
        </authorList>
    </citation>
    <scope>NUCLEOTIDE SEQUENCE [LARGE SCALE GENOMIC DNA]</scope>
    <source>
        <strain evidence="13">ATCC 29192 / DSM 22645 / JCM 10191 / CCUG 17912 / NBRC 13757 / NCIMB 11200 / NRRL B-4491 / Barker I</strain>
    </source>
</reference>
<evidence type="ECO:0000256" key="5">
    <source>
        <dbReference type="ARBA" id="ARBA00022822"/>
    </source>
</evidence>
<feature type="binding site" evidence="9">
    <location>
        <position position="222"/>
    </location>
    <ligand>
        <name>Mg(2+)</name>
        <dbReference type="ChEBI" id="CHEBI:18420"/>
        <label>1</label>
    </ligand>
</feature>
<dbReference type="HAMAP" id="MF_00211">
    <property type="entry name" value="TrpD"/>
    <property type="match status" value="1"/>
</dbReference>
<evidence type="ECO:0000256" key="4">
    <source>
        <dbReference type="ARBA" id="ARBA00022679"/>
    </source>
</evidence>
<accession>F8ESW5</accession>
<dbReference type="KEGG" id="zmp:Zymop_0970"/>
<feature type="binding site" evidence="9">
    <location>
        <position position="76"/>
    </location>
    <ligand>
        <name>5-phospho-alpha-D-ribose 1-diphosphate</name>
        <dbReference type="ChEBI" id="CHEBI:58017"/>
    </ligand>
</feature>
<keyword evidence="9" id="KW-0460">Magnesium</keyword>
<dbReference type="EC" id="2.4.2.18" evidence="9"/>
<dbReference type="GO" id="GO:0000287">
    <property type="term" value="F:magnesium ion binding"/>
    <property type="evidence" value="ECO:0007669"/>
    <property type="project" value="UniProtKB-UniRule"/>
</dbReference>
<dbReference type="Pfam" id="PF00591">
    <property type="entry name" value="Glycos_transf_3"/>
    <property type="match status" value="1"/>
</dbReference>
<evidence type="ECO:0000256" key="7">
    <source>
        <dbReference type="ARBA" id="ARBA00052328"/>
    </source>
</evidence>
<dbReference type="InterPro" id="IPR017459">
    <property type="entry name" value="Glycosyl_Trfase_fam3_N_dom"/>
</dbReference>
<feature type="domain" description="Glycosyl transferase family 3" evidence="10">
    <location>
        <begin position="70"/>
        <end position="326"/>
    </location>
</feature>
<feature type="binding site" evidence="9">
    <location>
        <position position="222"/>
    </location>
    <ligand>
        <name>Mg(2+)</name>
        <dbReference type="ChEBI" id="CHEBI:18420"/>
        <label>2</label>
    </ligand>
</feature>
<dbReference type="GO" id="GO:0000162">
    <property type="term" value="P:L-tryptophan biosynthetic process"/>
    <property type="evidence" value="ECO:0007669"/>
    <property type="project" value="UniProtKB-UniRule"/>
</dbReference>
<gene>
    <name evidence="9" type="primary">trpD</name>
    <name evidence="12" type="ordered locus">Zymop_0970</name>
</gene>
<organism evidence="12 13">
    <name type="scientific">Zymomonas mobilis subsp. pomaceae (strain ATCC 29192 / DSM 22645 / JCM 10191 / CCUG 17912 / NBRC 13757 / NCIMB 11200 / NRRL B-4491 / Barker I)</name>
    <dbReference type="NCBI Taxonomy" id="579138"/>
    <lineage>
        <taxon>Bacteria</taxon>
        <taxon>Pseudomonadati</taxon>
        <taxon>Pseudomonadota</taxon>
        <taxon>Alphaproteobacteria</taxon>
        <taxon>Sphingomonadales</taxon>
        <taxon>Zymomonadaceae</taxon>
        <taxon>Zymomonas</taxon>
    </lineage>
</organism>
<feature type="binding site" evidence="9">
    <location>
        <begin position="86"/>
        <end position="89"/>
    </location>
    <ligand>
        <name>5-phospho-alpha-D-ribose 1-diphosphate</name>
        <dbReference type="ChEBI" id="CHEBI:58017"/>
    </ligand>
</feature>
<keyword evidence="4 9" id="KW-0808">Transferase</keyword>
<feature type="domain" description="Glycosyl transferase family 3 N-terminal" evidence="11">
    <location>
        <begin position="13"/>
        <end position="61"/>
    </location>
</feature>
<feature type="binding site" evidence="9">
    <location>
        <position position="88"/>
    </location>
    <ligand>
        <name>Mg(2+)</name>
        <dbReference type="ChEBI" id="CHEBI:18420"/>
        <label>1</label>
    </ligand>
</feature>
<dbReference type="InterPro" id="IPR005940">
    <property type="entry name" value="Anthranilate_Pribosyl_Tfrase"/>
</dbReference>
<dbReference type="InterPro" id="IPR035902">
    <property type="entry name" value="Nuc_phospho_transferase"/>
</dbReference>
<evidence type="ECO:0000256" key="2">
    <source>
        <dbReference type="ARBA" id="ARBA00022605"/>
    </source>
</evidence>
<dbReference type="Proteomes" id="UP000000491">
    <property type="component" value="Chromosome"/>
</dbReference>
<keyword evidence="2 9" id="KW-0028">Amino-acid biosynthesis</keyword>
<feature type="binding site" evidence="9">
    <location>
        <position position="76"/>
    </location>
    <ligand>
        <name>anthranilate</name>
        <dbReference type="ChEBI" id="CHEBI:16567"/>
        <label>1</label>
    </ligand>
</feature>
<protein>
    <recommendedName>
        <fullName evidence="9">Anthranilate phosphoribosyltransferase</fullName>
        <ecNumber evidence="9">2.4.2.18</ecNumber>
    </recommendedName>
</protein>
<comment type="pathway">
    <text evidence="1 9">Amino-acid biosynthesis; L-tryptophan biosynthesis; L-tryptophan from chorismate: step 2/5.</text>
</comment>
<dbReference type="NCBIfam" id="TIGR01245">
    <property type="entry name" value="trpD"/>
    <property type="match status" value="1"/>
</dbReference>
<evidence type="ECO:0000256" key="3">
    <source>
        <dbReference type="ARBA" id="ARBA00022676"/>
    </source>
</evidence>
<dbReference type="PATRIC" id="fig|579138.3.peg.1024"/>
<comment type="similarity">
    <text evidence="8">In the C-terminal section; belongs to the anthranilate phosphoribosyltransferase family.</text>
</comment>
<dbReference type="HOGENOM" id="CLU_034315_2_1_5"/>
<evidence type="ECO:0000256" key="6">
    <source>
        <dbReference type="ARBA" id="ARBA00023141"/>
    </source>
</evidence>
<evidence type="ECO:0000256" key="1">
    <source>
        <dbReference type="ARBA" id="ARBA00004907"/>
    </source>
</evidence>
<dbReference type="SUPFAM" id="SSF47648">
    <property type="entry name" value="Nucleoside phosphorylase/phosphoribosyltransferase N-terminal domain"/>
    <property type="match status" value="1"/>
</dbReference>
<feature type="binding site" evidence="9">
    <location>
        <position position="107"/>
    </location>
    <ligand>
        <name>anthranilate</name>
        <dbReference type="ChEBI" id="CHEBI:16567"/>
        <label>1</label>
    </ligand>
</feature>
<evidence type="ECO:0000259" key="10">
    <source>
        <dbReference type="Pfam" id="PF00591"/>
    </source>
</evidence>
<dbReference type="UniPathway" id="UPA00035">
    <property type="reaction ID" value="UER00041"/>
</dbReference>
<proteinExistence type="inferred from homology"/>
<sequence>MMPTLPDPVHLLELSEAEAIFGDILEGYYSDGDVSSFLLGLSQRGETGSEIAGAAKAAAQKMISIESTDDTIDVCGTGGDGQNSLNISTAVALVVAATHVPVAKHGNRASSSLAGAADTLEALGIKIDLTPKQATACLKKTGITFLFAQTYHPALARIAPLRRKIGKPTIFNLIGPLVNPAHVKRQFIGVAAPRYLDAYSEAIRLLDFEAVMLVSGDDPFDELSICKASSALMIRKHENPDSGIPEGLIRLTPADVNLDSHPLSSIRGKDAAYNAQALLDLLDGKASAYRDAVLMNAAGALIVAEKCWDWDDGVNVASNIIDSGRAKEVFENWKAFTQTC</sequence>
<dbReference type="PANTHER" id="PTHR43285">
    <property type="entry name" value="ANTHRANILATE PHOSPHORIBOSYLTRANSFERASE"/>
    <property type="match status" value="1"/>
</dbReference>
<feature type="binding site" evidence="9">
    <location>
        <position position="162"/>
    </location>
    <ligand>
        <name>anthranilate</name>
        <dbReference type="ChEBI" id="CHEBI:16567"/>
        <label>2</label>
    </ligand>
</feature>
<dbReference type="InterPro" id="IPR000312">
    <property type="entry name" value="Glycosyl_Trfase_fam3"/>
</dbReference>
<evidence type="ECO:0000313" key="13">
    <source>
        <dbReference type="Proteomes" id="UP000000491"/>
    </source>
</evidence>
<keyword evidence="3 9" id="KW-0328">Glycosyltransferase</keyword>
<comment type="caution">
    <text evidence="9">Lacks conserved residue(s) required for the propagation of feature annotation.</text>
</comment>
<keyword evidence="9" id="KW-0479">Metal-binding</keyword>
<dbReference type="GO" id="GO:0005829">
    <property type="term" value="C:cytosol"/>
    <property type="evidence" value="ECO:0007669"/>
    <property type="project" value="TreeGrafter"/>
</dbReference>
<comment type="function">
    <text evidence="9">Catalyzes the transfer of the phosphoribosyl group of 5-phosphorylribose-1-pyrophosphate (PRPP) to anthranilate to yield N-(5'-phosphoribosyl)-anthranilate (PRA).</text>
</comment>
<feature type="binding site" evidence="9">
    <location>
        <position position="84"/>
    </location>
    <ligand>
        <name>5-phospho-alpha-D-ribose 1-diphosphate</name>
        <dbReference type="ChEBI" id="CHEBI:58017"/>
    </ligand>
</feature>
<feature type="binding site" evidence="9">
    <location>
        <begin position="104"/>
        <end position="112"/>
    </location>
    <ligand>
        <name>5-phospho-alpha-D-ribose 1-diphosphate</name>
        <dbReference type="ChEBI" id="CHEBI:58017"/>
    </ligand>
</feature>
<dbReference type="InterPro" id="IPR036320">
    <property type="entry name" value="Glycosyl_Trfase_fam3_N_dom_sf"/>
</dbReference>
<name>F8ESW5_ZYMMT</name>
<feature type="binding site" evidence="9">
    <location>
        <position position="221"/>
    </location>
    <ligand>
        <name>Mg(2+)</name>
        <dbReference type="ChEBI" id="CHEBI:18420"/>
        <label>2</label>
    </ligand>
</feature>
<dbReference type="AlphaFoldDB" id="F8ESW5"/>
<comment type="cofactor">
    <cofactor evidence="9">
        <name>Mg(2+)</name>
        <dbReference type="ChEBI" id="CHEBI:18420"/>
    </cofactor>
    <text evidence="9">Binds 2 magnesium ions per monomer.</text>
</comment>
<dbReference type="GO" id="GO:0004048">
    <property type="term" value="F:anthranilate phosphoribosyltransferase activity"/>
    <property type="evidence" value="ECO:0007669"/>
    <property type="project" value="UniProtKB-UniRule"/>
</dbReference>
<dbReference type="eggNOG" id="COG0547">
    <property type="taxonomic scope" value="Bacteria"/>
</dbReference>
<dbReference type="STRING" id="579138.Zymop_0970"/>
<evidence type="ECO:0000259" key="11">
    <source>
        <dbReference type="Pfam" id="PF02885"/>
    </source>
</evidence>
<comment type="similarity">
    <text evidence="9">Belongs to the anthranilate phosphoribosyltransferase family.</text>
</comment>
<keyword evidence="5 9" id="KW-0822">Tryptophan biosynthesis</keyword>
<feature type="binding site" evidence="9">
    <location>
        <begin position="79"/>
        <end position="80"/>
    </location>
    <ligand>
        <name>5-phospho-alpha-D-ribose 1-diphosphate</name>
        <dbReference type="ChEBI" id="CHEBI:58017"/>
    </ligand>
</feature>
<dbReference type="Pfam" id="PF02885">
    <property type="entry name" value="Glycos_trans_3N"/>
    <property type="match status" value="1"/>
</dbReference>
<dbReference type="PANTHER" id="PTHR43285:SF2">
    <property type="entry name" value="ANTHRANILATE PHOSPHORIBOSYLTRANSFERASE"/>
    <property type="match status" value="1"/>
</dbReference>
<evidence type="ECO:0000313" key="12">
    <source>
        <dbReference type="EMBL" id="AEI37869.1"/>
    </source>
</evidence>
<dbReference type="Gene3D" id="1.20.970.10">
    <property type="entry name" value="Transferase, Pyrimidine Nucleoside Phosphorylase, Chain C"/>
    <property type="match status" value="1"/>
</dbReference>
<dbReference type="RefSeq" id="WP_013934265.1">
    <property type="nucleotide sequence ID" value="NC_015709.1"/>
</dbReference>
<evidence type="ECO:0000256" key="9">
    <source>
        <dbReference type="HAMAP-Rule" id="MF_00211"/>
    </source>
</evidence>
<dbReference type="Gene3D" id="3.40.1030.10">
    <property type="entry name" value="Nucleoside phosphorylase/phosphoribosyltransferase catalytic domain"/>
    <property type="match status" value="1"/>
</dbReference>